<organism evidence="10 11">
    <name type="scientific">Zasmidium cellare ATCC 36951</name>
    <dbReference type="NCBI Taxonomy" id="1080233"/>
    <lineage>
        <taxon>Eukaryota</taxon>
        <taxon>Fungi</taxon>
        <taxon>Dikarya</taxon>
        <taxon>Ascomycota</taxon>
        <taxon>Pezizomycotina</taxon>
        <taxon>Dothideomycetes</taxon>
        <taxon>Dothideomycetidae</taxon>
        <taxon>Mycosphaerellales</taxon>
        <taxon>Mycosphaerellaceae</taxon>
        <taxon>Zasmidium</taxon>
    </lineage>
</organism>
<feature type="transmembrane region" description="Helical" evidence="8">
    <location>
        <begin position="396"/>
        <end position="418"/>
    </location>
</feature>
<evidence type="ECO:0000256" key="6">
    <source>
        <dbReference type="ARBA" id="ARBA00037968"/>
    </source>
</evidence>
<keyword evidence="2" id="KW-0813">Transport</keyword>
<dbReference type="InterPro" id="IPR036259">
    <property type="entry name" value="MFS_trans_sf"/>
</dbReference>
<evidence type="ECO:0000313" key="11">
    <source>
        <dbReference type="Proteomes" id="UP000799537"/>
    </source>
</evidence>
<feature type="transmembrane region" description="Helical" evidence="8">
    <location>
        <begin position="457"/>
        <end position="484"/>
    </location>
</feature>
<feature type="compositionally biased region" description="Basic and acidic residues" evidence="7">
    <location>
        <begin position="1"/>
        <end position="11"/>
    </location>
</feature>
<feature type="transmembrane region" description="Helical" evidence="8">
    <location>
        <begin position="174"/>
        <end position="194"/>
    </location>
</feature>
<dbReference type="Pfam" id="PF07690">
    <property type="entry name" value="MFS_1"/>
    <property type="match status" value="1"/>
</dbReference>
<evidence type="ECO:0000256" key="7">
    <source>
        <dbReference type="SAM" id="MobiDB-lite"/>
    </source>
</evidence>
<evidence type="ECO:0000256" key="4">
    <source>
        <dbReference type="ARBA" id="ARBA00022989"/>
    </source>
</evidence>
<accession>A0A6A6C055</accession>
<dbReference type="InterPro" id="IPR020846">
    <property type="entry name" value="MFS_dom"/>
</dbReference>
<feature type="transmembrane region" description="Helical" evidence="8">
    <location>
        <begin position="342"/>
        <end position="363"/>
    </location>
</feature>
<evidence type="ECO:0000256" key="5">
    <source>
        <dbReference type="ARBA" id="ARBA00023136"/>
    </source>
</evidence>
<dbReference type="InterPro" id="IPR011701">
    <property type="entry name" value="MFS"/>
</dbReference>
<feature type="domain" description="Major facilitator superfamily (MFS) profile" evidence="9">
    <location>
        <begin position="78"/>
        <end position="487"/>
    </location>
</feature>
<dbReference type="OrthoDB" id="6730379at2759"/>
<keyword evidence="11" id="KW-1185">Reference proteome</keyword>
<evidence type="ECO:0000313" key="10">
    <source>
        <dbReference type="EMBL" id="KAF2159076.1"/>
    </source>
</evidence>
<keyword evidence="5 8" id="KW-0472">Membrane</keyword>
<comment type="subcellular location">
    <subcellularLocation>
        <location evidence="1">Membrane</location>
        <topology evidence="1">Multi-pass membrane protein</topology>
    </subcellularLocation>
</comment>
<keyword evidence="3 8" id="KW-0812">Transmembrane</keyword>
<feature type="transmembrane region" description="Helical" evidence="8">
    <location>
        <begin position="145"/>
        <end position="162"/>
    </location>
</feature>
<dbReference type="PANTHER" id="PTHR43791:SF97">
    <property type="entry name" value="ALLANTOATE TRANSPORTER, PUTATIVE (AFU_ORTHOLOGUE AFUA_1G14700)-RELATED"/>
    <property type="match status" value="1"/>
</dbReference>
<feature type="transmembrane region" description="Helical" evidence="8">
    <location>
        <begin position="430"/>
        <end position="451"/>
    </location>
</feature>
<dbReference type="GO" id="GO:0016020">
    <property type="term" value="C:membrane"/>
    <property type="evidence" value="ECO:0007669"/>
    <property type="project" value="UniProtKB-SubCell"/>
</dbReference>
<feature type="transmembrane region" description="Helical" evidence="8">
    <location>
        <begin position="308"/>
        <end position="330"/>
    </location>
</feature>
<dbReference type="FunFam" id="1.20.1250.20:FF:000064">
    <property type="entry name" value="MFS allantoate transporter"/>
    <property type="match status" value="1"/>
</dbReference>
<dbReference type="EMBL" id="ML993643">
    <property type="protein sequence ID" value="KAF2159076.1"/>
    <property type="molecule type" value="Genomic_DNA"/>
</dbReference>
<feature type="transmembrane region" description="Helical" evidence="8">
    <location>
        <begin position="206"/>
        <end position="226"/>
    </location>
</feature>
<protein>
    <recommendedName>
        <fullName evidence="9">Major facilitator superfamily (MFS) profile domain-containing protein</fullName>
    </recommendedName>
</protein>
<reference evidence="10" key="1">
    <citation type="journal article" date="2020" name="Stud. Mycol.">
        <title>101 Dothideomycetes genomes: a test case for predicting lifestyles and emergence of pathogens.</title>
        <authorList>
            <person name="Haridas S."/>
            <person name="Albert R."/>
            <person name="Binder M."/>
            <person name="Bloem J."/>
            <person name="Labutti K."/>
            <person name="Salamov A."/>
            <person name="Andreopoulos B."/>
            <person name="Baker S."/>
            <person name="Barry K."/>
            <person name="Bills G."/>
            <person name="Bluhm B."/>
            <person name="Cannon C."/>
            <person name="Castanera R."/>
            <person name="Culley D."/>
            <person name="Daum C."/>
            <person name="Ezra D."/>
            <person name="Gonzalez J."/>
            <person name="Henrissat B."/>
            <person name="Kuo A."/>
            <person name="Liang C."/>
            <person name="Lipzen A."/>
            <person name="Lutzoni F."/>
            <person name="Magnuson J."/>
            <person name="Mondo S."/>
            <person name="Nolan M."/>
            <person name="Ohm R."/>
            <person name="Pangilinan J."/>
            <person name="Park H.-J."/>
            <person name="Ramirez L."/>
            <person name="Alfaro M."/>
            <person name="Sun H."/>
            <person name="Tritt A."/>
            <person name="Yoshinaga Y."/>
            <person name="Zwiers L.-H."/>
            <person name="Turgeon B."/>
            <person name="Goodwin S."/>
            <person name="Spatafora J."/>
            <person name="Crous P."/>
            <person name="Grigoriev I."/>
        </authorList>
    </citation>
    <scope>NUCLEOTIDE SEQUENCE</scope>
    <source>
        <strain evidence="10">ATCC 36951</strain>
    </source>
</reference>
<evidence type="ECO:0000259" key="9">
    <source>
        <dbReference type="PROSITE" id="PS50850"/>
    </source>
</evidence>
<evidence type="ECO:0000256" key="1">
    <source>
        <dbReference type="ARBA" id="ARBA00004141"/>
    </source>
</evidence>
<evidence type="ECO:0000256" key="8">
    <source>
        <dbReference type="SAM" id="Phobius"/>
    </source>
</evidence>
<evidence type="ECO:0000256" key="3">
    <source>
        <dbReference type="ARBA" id="ARBA00022692"/>
    </source>
</evidence>
<name>A0A6A6C055_ZASCE</name>
<dbReference type="Proteomes" id="UP000799537">
    <property type="component" value="Unassembled WGS sequence"/>
</dbReference>
<evidence type="ECO:0000256" key="2">
    <source>
        <dbReference type="ARBA" id="ARBA00022448"/>
    </source>
</evidence>
<dbReference type="SUPFAM" id="SSF103473">
    <property type="entry name" value="MFS general substrate transporter"/>
    <property type="match status" value="1"/>
</dbReference>
<dbReference type="AlphaFoldDB" id="A0A6A6C055"/>
<dbReference type="RefSeq" id="XP_033659965.1">
    <property type="nucleotide sequence ID" value="XM_033809950.1"/>
</dbReference>
<feature type="transmembrane region" description="Helical" evidence="8">
    <location>
        <begin position="370"/>
        <end position="390"/>
    </location>
</feature>
<sequence length="523" mass="58182">MAMNSREEKEVQPATPTRISDEKRTYSETTLPGDVPGKVEHADADLGLRILQDRGDEGGYVLDPAMRRRVLRKIDLHLMPILTITTMIAFLELVTLNYAAIFGLLEDAHLTENKFAWLGSIYYFGYLAMQPFVARLLQYVQPAQTIAGAVFLWGVIIFLSILCDSFSKFMAVRFFLGAAEACVNPAFILISSSFYPRENQTFRVGIWFSANGLANIVGGIMAYGLGHIHAGALAPWKWIYLIIGAISILWSIVVYIFLPASQGSAKFLSDDEKVAAVEMVRDNNTGIHNNTVKWSQVREALLDPKSYFFFWFAFFGNLANSIATFGSQIISHFGFTPLQTTLLGMPNGGFEVLVMISFTWICIHYKNIRSLLIVASNIIALVGSIVVFVLPLTNKAGLLIGYYMFTAWPTGYAISLALAGSNTAGFTKKVVTNIFIMAGFCSSNIIGPQFFNKPPRYRLGIGSCIFTFAGMIVVAVLFQIYVVWLNKKRAPTREAAKEVLNGRVETGFEDLTDKENPLFEYVY</sequence>
<feature type="transmembrane region" description="Helical" evidence="8">
    <location>
        <begin position="238"/>
        <end position="258"/>
    </location>
</feature>
<gene>
    <name evidence="10" type="ORF">M409DRAFT_30494</name>
</gene>
<dbReference type="GeneID" id="54563222"/>
<feature type="transmembrane region" description="Helical" evidence="8">
    <location>
        <begin position="115"/>
        <end position="133"/>
    </location>
</feature>
<feature type="transmembrane region" description="Helical" evidence="8">
    <location>
        <begin position="76"/>
        <end position="103"/>
    </location>
</feature>
<proteinExistence type="inferred from homology"/>
<dbReference type="PROSITE" id="PS50850">
    <property type="entry name" value="MFS"/>
    <property type="match status" value="1"/>
</dbReference>
<feature type="region of interest" description="Disordered" evidence="7">
    <location>
        <begin position="1"/>
        <end position="34"/>
    </location>
</feature>
<keyword evidence="4 8" id="KW-1133">Transmembrane helix</keyword>
<dbReference type="Gene3D" id="1.20.1250.20">
    <property type="entry name" value="MFS general substrate transporter like domains"/>
    <property type="match status" value="1"/>
</dbReference>
<dbReference type="PANTHER" id="PTHR43791">
    <property type="entry name" value="PERMEASE-RELATED"/>
    <property type="match status" value="1"/>
</dbReference>
<dbReference type="GO" id="GO:0022857">
    <property type="term" value="F:transmembrane transporter activity"/>
    <property type="evidence" value="ECO:0007669"/>
    <property type="project" value="InterPro"/>
</dbReference>
<comment type="similarity">
    <text evidence="6">Belongs to the major facilitator superfamily. Allantoate permease family.</text>
</comment>